<name>K0T2X9_THAOC</name>
<dbReference type="Proteomes" id="UP000266841">
    <property type="component" value="Unassembled WGS sequence"/>
</dbReference>
<evidence type="ECO:0000313" key="1">
    <source>
        <dbReference type="EMBL" id="EJK72085.1"/>
    </source>
</evidence>
<keyword evidence="2" id="KW-1185">Reference proteome</keyword>
<evidence type="ECO:0000313" key="2">
    <source>
        <dbReference type="Proteomes" id="UP000266841"/>
    </source>
</evidence>
<comment type="caution">
    <text evidence="1">The sequence shown here is derived from an EMBL/GenBank/DDBJ whole genome shotgun (WGS) entry which is preliminary data.</text>
</comment>
<organism evidence="1 2">
    <name type="scientific">Thalassiosira oceanica</name>
    <name type="common">Marine diatom</name>
    <dbReference type="NCBI Taxonomy" id="159749"/>
    <lineage>
        <taxon>Eukaryota</taxon>
        <taxon>Sar</taxon>
        <taxon>Stramenopiles</taxon>
        <taxon>Ochrophyta</taxon>
        <taxon>Bacillariophyta</taxon>
        <taxon>Coscinodiscophyceae</taxon>
        <taxon>Thalassiosirophycidae</taxon>
        <taxon>Thalassiosirales</taxon>
        <taxon>Thalassiosiraceae</taxon>
        <taxon>Thalassiosira</taxon>
    </lineage>
</organism>
<proteinExistence type="predicted"/>
<accession>K0T2X9</accession>
<gene>
    <name evidence="1" type="ORF">THAOC_06421</name>
</gene>
<feature type="non-terminal residue" evidence="1">
    <location>
        <position position="58"/>
    </location>
</feature>
<dbReference type="EMBL" id="AGNL01006392">
    <property type="protein sequence ID" value="EJK72085.1"/>
    <property type="molecule type" value="Genomic_DNA"/>
</dbReference>
<reference evidence="1 2" key="1">
    <citation type="journal article" date="2012" name="Genome Biol.">
        <title>Genome and low-iron response of an oceanic diatom adapted to chronic iron limitation.</title>
        <authorList>
            <person name="Lommer M."/>
            <person name="Specht M."/>
            <person name="Roy A.S."/>
            <person name="Kraemer L."/>
            <person name="Andreson R."/>
            <person name="Gutowska M.A."/>
            <person name="Wolf J."/>
            <person name="Bergner S.V."/>
            <person name="Schilhabel M.B."/>
            <person name="Klostermeier U.C."/>
            <person name="Beiko R.G."/>
            <person name="Rosenstiel P."/>
            <person name="Hippler M."/>
            <person name="Laroche J."/>
        </authorList>
    </citation>
    <scope>NUCLEOTIDE SEQUENCE [LARGE SCALE GENOMIC DNA]</scope>
    <source>
        <strain evidence="1 2">CCMP1005</strain>
    </source>
</reference>
<dbReference type="AlphaFoldDB" id="K0T2X9"/>
<protein>
    <submittedName>
        <fullName evidence="1">Uncharacterized protein</fullName>
    </submittedName>
</protein>
<sequence length="58" mass="6260">MEAVLNEIGGRCMLGVPLSTEDSVLVIVSSHDGERQAHATIEDNYEGVRLPWIHDGAA</sequence>